<dbReference type="Pfam" id="PF11994">
    <property type="entry name" value="DUF3489"/>
    <property type="match status" value="1"/>
</dbReference>
<keyword evidence="3" id="KW-1185">Reference proteome</keyword>
<feature type="compositionally biased region" description="Polar residues" evidence="1">
    <location>
        <begin position="7"/>
        <end position="23"/>
    </location>
</feature>
<evidence type="ECO:0000313" key="2">
    <source>
        <dbReference type="EMBL" id="PZF75822.1"/>
    </source>
</evidence>
<name>A0A2W2AQE3_9HYPH</name>
<organism evidence="2 3">
    <name type="scientific">Aestuariivirga litoralis</name>
    <dbReference type="NCBI Taxonomy" id="2650924"/>
    <lineage>
        <taxon>Bacteria</taxon>
        <taxon>Pseudomonadati</taxon>
        <taxon>Pseudomonadota</taxon>
        <taxon>Alphaproteobacteria</taxon>
        <taxon>Hyphomicrobiales</taxon>
        <taxon>Aestuariivirgaceae</taxon>
        <taxon>Aestuariivirga</taxon>
    </lineage>
</organism>
<dbReference type="RefSeq" id="WP_111199628.1">
    <property type="nucleotide sequence ID" value="NZ_QKVK01000008.1"/>
</dbReference>
<dbReference type="InterPro" id="IPR021880">
    <property type="entry name" value="DUF3489"/>
</dbReference>
<proteinExistence type="predicted"/>
<evidence type="ECO:0000313" key="3">
    <source>
        <dbReference type="Proteomes" id="UP000248795"/>
    </source>
</evidence>
<dbReference type="EMBL" id="QKVK01000008">
    <property type="protein sequence ID" value="PZF75822.1"/>
    <property type="molecule type" value="Genomic_DNA"/>
</dbReference>
<reference evidence="3" key="1">
    <citation type="submission" date="2018-06" db="EMBL/GenBank/DDBJ databases">
        <title>Aestuariibacter litoralis strain KCTC 52945T.</title>
        <authorList>
            <person name="Li X."/>
            <person name="Salam N."/>
            <person name="Li J.-L."/>
            <person name="Chen Y.-M."/>
            <person name="Yang Z.-W."/>
            <person name="Zhang L.-Y."/>
            <person name="Han M.-X."/>
            <person name="Xiao M."/>
            <person name="Li W.-J."/>
        </authorList>
    </citation>
    <scope>NUCLEOTIDE SEQUENCE [LARGE SCALE GENOMIC DNA]</scope>
    <source>
        <strain evidence="3">KCTC 52945</strain>
    </source>
</reference>
<evidence type="ECO:0000256" key="1">
    <source>
        <dbReference type="SAM" id="MobiDB-lite"/>
    </source>
</evidence>
<feature type="region of interest" description="Disordered" evidence="1">
    <location>
        <begin position="81"/>
        <end position="101"/>
    </location>
</feature>
<protein>
    <recommendedName>
        <fullName evidence="4">DUF3489 domain-containing protein</fullName>
    </recommendedName>
</protein>
<dbReference type="Proteomes" id="UP000248795">
    <property type="component" value="Unassembled WGS sequence"/>
</dbReference>
<accession>A0A2W2AQE3</accession>
<gene>
    <name evidence="2" type="ORF">DK847_16500</name>
</gene>
<sequence length="101" mass="10704">MTIKKSGLTSRQTKNSAPGTRSKQPAKKLSPAPMSKSETIQAFLARPQGATISELSGATGWQAHSVRGYLSGTLKKKLGLTLDSSKGQGGRRYRLTEAANS</sequence>
<feature type="region of interest" description="Disordered" evidence="1">
    <location>
        <begin position="1"/>
        <end position="37"/>
    </location>
</feature>
<dbReference type="AlphaFoldDB" id="A0A2W2AQE3"/>
<comment type="caution">
    <text evidence="2">The sequence shown here is derived from an EMBL/GenBank/DDBJ whole genome shotgun (WGS) entry which is preliminary data.</text>
</comment>
<evidence type="ECO:0008006" key="4">
    <source>
        <dbReference type="Google" id="ProtNLM"/>
    </source>
</evidence>